<dbReference type="EMBL" id="KC246808">
    <property type="protein sequence ID" value="AHF24851.1"/>
    <property type="molecule type" value="Genomic_DNA"/>
</dbReference>
<proteinExistence type="predicted"/>
<protein>
    <submittedName>
        <fullName evidence="2">Uncharacterized protein</fullName>
    </submittedName>
</protein>
<sequence>MKTAKTKTSKTAKAYEAETSKTTKTNRGVKATACAAALALALAFAAIAPATALANDGFENSYQATATAQTAHYEGQKITIGDDWNQPVYAEWHQGDSGKWWATFLTYNYATVYAEPAPAGCGWAFHAYDADGNFKTIYRCEESSTHGLYGPEGVSSHWQDNDGNWY</sequence>
<dbReference type="AlphaFoldDB" id="W0FJ36"/>
<evidence type="ECO:0000256" key="1">
    <source>
        <dbReference type="SAM" id="MobiDB-lite"/>
    </source>
</evidence>
<feature type="region of interest" description="Disordered" evidence="1">
    <location>
        <begin position="1"/>
        <end position="21"/>
    </location>
</feature>
<accession>W0FJ36</accession>
<reference evidence="2" key="1">
    <citation type="journal article" date="2013" name="PLoS ONE">
        <title>Metagenomic insights into the carbohydrate-active enzymes carried by the microorganisms adhering to solid digesta in the rumen of cows.</title>
        <authorList>
            <person name="Wang L."/>
            <person name="Hatem A."/>
            <person name="Catalyurek U.V."/>
            <person name="Morrison M."/>
            <person name="Yu Z."/>
        </authorList>
    </citation>
    <scope>NUCLEOTIDE SEQUENCE</scope>
</reference>
<name>W0FJ36_9BACT</name>
<feature type="compositionally biased region" description="Basic residues" evidence="1">
    <location>
        <begin position="1"/>
        <end position="10"/>
    </location>
</feature>
<organism evidence="2">
    <name type="scientific">uncultured bacterium Contig1491</name>
    <dbReference type="NCBI Taxonomy" id="1393439"/>
    <lineage>
        <taxon>Bacteria</taxon>
        <taxon>environmental samples</taxon>
    </lineage>
</organism>
<evidence type="ECO:0000313" key="2">
    <source>
        <dbReference type="EMBL" id="AHF24851.1"/>
    </source>
</evidence>